<evidence type="ECO:0000313" key="2">
    <source>
        <dbReference type="Proteomes" id="UP000185434"/>
    </source>
</evidence>
<sequence>MRTGAPARRRAPRPATELFSEALPLSPKQREVLAALREHPGGVSVAQLSEILGMHANTVRGHLDELLAHRAVHTATAPIHGRGRPTILFSARLPDNRAIAREYLSLIEIMADDLTARTPDPEERFATAHRIGRRWARKMTLADEGGRVGADAAFDQLVQRLRQLGFDPADEPESRGDLTEETPEGTRVVSLRACPFVAGEAAPSPVVCAIHEGFIEEYFGATSTAQTTMLPLTEKGRCTLCVRP</sequence>
<dbReference type="InterPro" id="IPR036388">
    <property type="entry name" value="WH-like_DNA-bd_sf"/>
</dbReference>
<dbReference type="STRING" id="1437875.CFRA_06975"/>
<dbReference type="Proteomes" id="UP000185434">
    <property type="component" value="Chromosome"/>
</dbReference>
<reference evidence="1 2" key="1">
    <citation type="submission" date="2014-08" db="EMBL/GenBank/DDBJ databases">
        <title>Complete genome sequence of Corynebacterium frankenforstense ST18(T) (=DSM 45800(T)), isolated from raw cow milk.</title>
        <authorList>
            <person name="Ruckert C."/>
            <person name="Albersmeier A."/>
            <person name="Winkler A."/>
            <person name="Lipski A."/>
            <person name="Kalinowski J."/>
        </authorList>
    </citation>
    <scope>NUCLEOTIDE SEQUENCE [LARGE SCALE GENOMIC DNA]</scope>
    <source>
        <strain evidence="1 2">ST18</strain>
    </source>
</reference>
<name>A0A1L7CT41_9CORY</name>
<dbReference type="RefSeq" id="WP_075664020.1">
    <property type="nucleotide sequence ID" value="NZ_CP009247.1"/>
</dbReference>
<dbReference type="SUPFAM" id="SSF46785">
    <property type="entry name" value="Winged helix' DNA-binding domain"/>
    <property type="match status" value="1"/>
</dbReference>
<dbReference type="KEGG" id="cfk:CFRA_06975"/>
<evidence type="ECO:0000313" key="1">
    <source>
        <dbReference type="EMBL" id="APT89035.1"/>
    </source>
</evidence>
<dbReference type="EMBL" id="CP009247">
    <property type="protein sequence ID" value="APT89035.1"/>
    <property type="molecule type" value="Genomic_DNA"/>
</dbReference>
<dbReference type="InterPro" id="IPR036390">
    <property type="entry name" value="WH_DNA-bd_sf"/>
</dbReference>
<protein>
    <submittedName>
        <fullName evidence="1">Uncharacterized protein</fullName>
    </submittedName>
</protein>
<dbReference type="Pfam" id="PF12840">
    <property type="entry name" value="HTH_20"/>
    <property type="match status" value="1"/>
</dbReference>
<proteinExistence type="predicted"/>
<dbReference type="AlphaFoldDB" id="A0A1L7CT41"/>
<accession>A0A1L7CT41</accession>
<organism evidence="1 2">
    <name type="scientific">Corynebacterium frankenforstense DSM 45800</name>
    <dbReference type="NCBI Taxonomy" id="1437875"/>
    <lineage>
        <taxon>Bacteria</taxon>
        <taxon>Bacillati</taxon>
        <taxon>Actinomycetota</taxon>
        <taxon>Actinomycetes</taxon>
        <taxon>Mycobacteriales</taxon>
        <taxon>Corynebacteriaceae</taxon>
        <taxon>Corynebacterium</taxon>
    </lineage>
</organism>
<dbReference type="OrthoDB" id="3399802at2"/>
<dbReference type="Gene3D" id="1.10.10.10">
    <property type="entry name" value="Winged helix-like DNA-binding domain superfamily/Winged helix DNA-binding domain"/>
    <property type="match status" value="1"/>
</dbReference>
<gene>
    <name evidence="1" type="ORF">CFRA_06975</name>
</gene>
<keyword evidence="2" id="KW-1185">Reference proteome</keyword>